<name>A0A8S5P684_9CAUD</name>
<protein>
    <submittedName>
        <fullName evidence="1">Type 4 fimbrial biogenesis protein PilY2</fullName>
    </submittedName>
</protein>
<proteinExistence type="predicted"/>
<accession>A0A8S5P684</accession>
<sequence length="103" mass="11823">MLIYNHQQRTNNITNEEKKKNIMKKLIIATMIAALAHAPQNANIYTMPGVYHARTQTVTDIRGEEWGFDAKLKNGTKVVITFDSRGTYDMKDDVVLSLRRVKK</sequence>
<dbReference type="EMBL" id="BK015328">
    <property type="protein sequence ID" value="DAE01692.1"/>
    <property type="molecule type" value="Genomic_DNA"/>
</dbReference>
<organism evidence="1">
    <name type="scientific">Siphoviridae sp. ctkyp1</name>
    <dbReference type="NCBI Taxonomy" id="2825646"/>
    <lineage>
        <taxon>Viruses</taxon>
        <taxon>Duplodnaviria</taxon>
        <taxon>Heunggongvirae</taxon>
        <taxon>Uroviricota</taxon>
        <taxon>Caudoviricetes</taxon>
    </lineage>
</organism>
<reference evidence="1" key="1">
    <citation type="journal article" date="2021" name="Proc. Natl. Acad. Sci. U.S.A.">
        <title>A Catalog of Tens of Thousands of Viruses from Human Metagenomes Reveals Hidden Associations with Chronic Diseases.</title>
        <authorList>
            <person name="Tisza M.J."/>
            <person name="Buck C.B."/>
        </authorList>
    </citation>
    <scope>NUCLEOTIDE SEQUENCE</scope>
    <source>
        <strain evidence="1">Ctkyp1</strain>
    </source>
</reference>
<evidence type="ECO:0000313" key="1">
    <source>
        <dbReference type="EMBL" id="DAE01692.1"/>
    </source>
</evidence>